<dbReference type="AlphaFoldDB" id="A0A5J4W6L9"/>
<gene>
    <name evidence="2" type="ORF">EZS28_014052</name>
</gene>
<evidence type="ECO:0008006" key="4">
    <source>
        <dbReference type="Google" id="ProtNLM"/>
    </source>
</evidence>
<protein>
    <recommendedName>
        <fullName evidence="4">CCDC81 HU domain-containing protein</fullName>
    </recommendedName>
</protein>
<dbReference type="Proteomes" id="UP000324800">
    <property type="component" value="Unassembled WGS sequence"/>
</dbReference>
<dbReference type="EMBL" id="SNRW01003225">
    <property type="protein sequence ID" value="KAA6390420.1"/>
    <property type="molecule type" value="Genomic_DNA"/>
</dbReference>
<accession>A0A5J4W6L9</accession>
<feature type="compositionally biased region" description="Polar residues" evidence="1">
    <location>
        <begin position="332"/>
        <end position="343"/>
    </location>
</feature>
<proteinExistence type="predicted"/>
<comment type="caution">
    <text evidence="2">The sequence shown here is derived from an EMBL/GenBank/DDBJ whole genome shotgun (WGS) entry which is preliminary data.</text>
</comment>
<feature type="region of interest" description="Disordered" evidence="1">
    <location>
        <begin position="332"/>
        <end position="361"/>
    </location>
</feature>
<evidence type="ECO:0000256" key="1">
    <source>
        <dbReference type="SAM" id="MobiDB-lite"/>
    </source>
</evidence>
<evidence type="ECO:0000313" key="2">
    <source>
        <dbReference type="EMBL" id="KAA6390420.1"/>
    </source>
</evidence>
<dbReference type="OrthoDB" id="125906at2759"/>
<evidence type="ECO:0000313" key="3">
    <source>
        <dbReference type="Proteomes" id="UP000324800"/>
    </source>
</evidence>
<name>A0A5J4W6L9_9EUKA</name>
<organism evidence="2 3">
    <name type="scientific">Streblomastix strix</name>
    <dbReference type="NCBI Taxonomy" id="222440"/>
    <lineage>
        <taxon>Eukaryota</taxon>
        <taxon>Metamonada</taxon>
        <taxon>Preaxostyla</taxon>
        <taxon>Oxymonadida</taxon>
        <taxon>Streblomastigidae</taxon>
        <taxon>Streblomastix</taxon>
    </lineage>
</organism>
<sequence>MSICKPFVSLDKRFLSILTYLIIAERASKIQIGPSASETLRVVLPDFATFSFQIPKIDAGNQGSFNKRIPIFKINAQFSAVHGVSGKSIVLDTDNVPPVLLNFSTVGAYCCVFREKASQYYRMFLQALGAAIHRGEGVNLDLRVSHFVVAPGSNWGVVNFRQSFQLVRKGCIRRGTVGVNYRNPYDMPRPWIPTKRQIKKTKWRDYGMCLLNKSDLSNQATELRGSGYGPELYQAEPYPYPKSPNLYRTNWKVSQKYQTVESPVQVVGKEGQEMNEQQNQLNQQQQEDEYTYGGVCGANGQGFKKINKSTLGVQGQGIITQYGTGEWGIQRANQGPDYTSTADPNAKGQEGAFPHQGQNQQTQYRVNQQGYHQLIGNHYYTGWKDAPGQIQKNIQGLESGVPPTNLIPSDQLYNTMYDKEYKYKQKGIVGGYQSSPALGYGTDPMLQIVKKETNLQPKEEEGQLWIFGIR</sequence>
<reference evidence="2 3" key="1">
    <citation type="submission" date="2019-03" db="EMBL/GenBank/DDBJ databases">
        <title>Single cell metagenomics reveals metabolic interactions within the superorganism composed of flagellate Streblomastix strix and complex community of Bacteroidetes bacteria on its surface.</title>
        <authorList>
            <person name="Treitli S.C."/>
            <person name="Kolisko M."/>
            <person name="Husnik F."/>
            <person name="Keeling P."/>
            <person name="Hampl V."/>
        </authorList>
    </citation>
    <scope>NUCLEOTIDE SEQUENCE [LARGE SCALE GENOMIC DNA]</scope>
    <source>
        <strain evidence="2">ST1C</strain>
    </source>
</reference>